<dbReference type="Proteomes" id="UP000219612">
    <property type="component" value="Unassembled WGS sequence"/>
</dbReference>
<accession>A0A285JID4</accession>
<evidence type="ECO:0000259" key="1">
    <source>
        <dbReference type="Pfam" id="PF01408"/>
    </source>
</evidence>
<dbReference type="Pfam" id="PF22725">
    <property type="entry name" value="GFO_IDH_MocA_C3"/>
    <property type="match status" value="1"/>
</dbReference>
<dbReference type="SUPFAM" id="SSF55347">
    <property type="entry name" value="Glyceraldehyde-3-phosphate dehydrogenase-like, C-terminal domain"/>
    <property type="match status" value="1"/>
</dbReference>
<dbReference type="AlphaFoldDB" id="A0A285JID4"/>
<dbReference type="InterPro" id="IPR055170">
    <property type="entry name" value="GFO_IDH_MocA-like_dom"/>
</dbReference>
<feature type="domain" description="Gfo/Idh/MocA-like oxidoreductase N-terminal" evidence="1">
    <location>
        <begin position="33"/>
        <end position="97"/>
    </location>
</feature>
<evidence type="ECO:0000313" key="3">
    <source>
        <dbReference type="EMBL" id="SNY60018.1"/>
    </source>
</evidence>
<proteinExistence type="predicted"/>
<gene>
    <name evidence="3" type="ORF">SAMN05421748_12133</name>
</gene>
<evidence type="ECO:0000259" key="2">
    <source>
        <dbReference type="Pfam" id="PF22725"/>
    </source>
</evidence>
<dbReference type="InterPro" id="IPR036291">
    <property type="entry name" value="NAD(P)-bd_dom_sf"/>
</dbReference>
<dbReference type="InterPro" id="IPR052515">
    <property type="entry name" value="Gfo/Idh/MocA_Oxidoreductase"/>
</dbReference>
<dbReference type="Pfam" id="PF01408">
    <property type="entry name" value="GFO_IDH_MocA"/>
    <property type="match status" value="1"/>
</dbReference>
<organism evidence="3 4">
    <name type="scientific">Paractinoplanes atraurantiacus</name>
    <dbReference type="NCBI Taxonomy" id="1036182"/>
    <lineage>
        <taxon>Bacteria</taxon>
        <taxon>Bacillati</taxon>
        <taxon>Actinomycetota</taxon>
        <taxon>Actinomycetes</taxon>
        <taxon>Micromonosporales</taxon>
        <taxon>Micromonosporaceae</taxon>
        <taxon>Paractinoplanes</taxon>
    </lineage>
</organism>
<dbReference type="Gene3D" id="3.30.360.10">
    <property type="entry name" value="Dihydrodipicolinate Reductase, domain 2"/>
    <property type="match status" value="1"/>
</dbReference>
<sequence>MRVAVIGLGTVSVVHLAALSSLGLDLVATSEGRYRDHRVLLDEVRPDAVHICTPHDQHVPVALDALARGVHVLLEKPVAHTVAAADELLAAAKDNPSVAVGVCLQNRYNLASVAARELLLSGSLGPVIGASATVMWHRDDAYYQARPWRGQMGRSGGGVLINQAIHTLDLLQWLLGDVTDISSQIGHFAGREVEDTVTAVLDHARVGPLGGGPAAAGGKLPAPGARSVFFSTVANAVDSPVTIEITTAAATLVIRGDLTIRHADGRVEVIAERRAESGGRDYWGASHELLIADFYRRLRTGEAFAIDLEEGMKSLRLVDEIYRQNI</sequence>
<reference evidence="3 4" key="1">
    <citation type="submission" date="2017-09" db="EMBL/GenBank/DDBJ databases">
        <authorList>
            <person name="Ehlers B."/>
            <person name="Leendertz F.H."/>
        </authorList>
    </citation>
    <scope>NUCLEOTIDE SEQUENCE [LARGE SCALE GENOMIC DNA]</scope>
    <source>
        <strain evidence="3 4">CGMCC 4.6857</strain>
    </source>
</reference>
<protein>
    <submittedName>
        <fullName evidence="3">Predicted dehydrogenase</fullName>
    </submittedName>
</protein>
<dbReference type="PANTHER" id="PTHR43249:SF1">
    <property type="entry name" value="D-GLUCOSIDE 3-DEHYDROGENASE"/>
    <property type="match status" value="1"/>
</dbReference>
<dbReference type="GO" id="GO:0000166">
    <property type="term" value="F:nucleotide binding"/>
    <property type="evidence" value="ECO:0007669"/>
    <property type="project" value="InterPro"/>
</dbReference>
<dbReference type="Gene3D" id="3.40.50.720">
    <property type="entry name" value="NAD(P)-binding Rossmann-like Domain"/>
    <property type="match status" value="1"/>
</dbReference>
<dbReference type="EMBL" id="OBDY01000021">
    <property type="protein sequence ID" value="SNY60018.1"/>
    <property type="molecule type" value="Genomic_DNA"/>
</dbReference>
<dbReference type="SUPFAM" id="SSF51735">
    <property type="entry name" value="NAD(P)-binding Rossmann-fold domains"/>
    <property type="match status" value="1"/>
</dbReference>
<keyword evidence="4" id="KW-1185">Reference proteome</keyword>
<name>A0A285JID4_9ACTN</name>
<feature type="domain" description="GFO/IDH/MocA-like oxidoreductase" evidence="2">
    <location>
        <begin position="114"/>
        <end position="204"/>
    </location>
</feature>
<dbReference type="InterPro" id="IPR000683">
    <property type="entry name" value="Gfo/Idh/MocA-like_OxRdtase_N"/>
</dbReference>
<evidence type="ECO:0000313" key="4">
    <source>
        <dbReference type="Proteomes" id="UP000219612"/>
    </source>
</evidence>
<dbReference type="PANTHER" id="PTHR43249">
    <property type="entry name" value="UDP-N-ACETYL-2-AMINO-2-DEOXY-D-GLUCURONATE OXIDASE"/>
    <property type="match status" value="1"/>
</dbReference>